<dbReference type="Proteomes" id="UP000261016">
    <property type="component" value="Unassembled WGS sequence"/>
</dbReference>
<protein>
    <recommendedName>
        <fullName evidence="1">Replication initiator A N-terminal domain-containing protein</fullName>
    </recommendedName>
</protein>
<gene>
    <name evidence="2" type="ORF">DXC19_11405</name>
</gene>
<evidence type="ECO:0000313" key="3">
    <source>
        <dbReference type="Proteomes" id="UP000261016"/>
    </source>
</evidence>
<proteinExistence type="predicted"/>
<dbReference type="Pfam" id="PF06970">
    <property type="entry name" value="RepA_N"/>
    <property type="match status" value="1"/>
</dbReference>
<dbReference type="AlphaFoldDB" id="A0A8B2ZKG3"/>
<organism evidence="2 3">
    <name type="scientific">Staphylococcus warneri</name>
    <dbReference type="NCBI Taxonomy" id="1292"/>
    <lineage>
        <taxon>Bacteria</taxon>
        <taxon>Bacillati</taxon>
        <taxon>Bacillota</taxon>
        <taxon>Bacilli</taxon>
        <taxon>Bacillales</taxon>
        <taxon>Staphylococcaceae</taxon>
        <taxon>Staphylococcus</taxon>
    </lineage>
</organism>
<feature type="domain" description="Replication initiator A N-terminal" evidence="1">
    <location>
        <begin position="133"/>
        <end position="214"/>
    </location>
</feature>
<dbReference type="EMBL" id="QSTD01000009">
    <property type="protein sequence ID" value="RGM28286.1"/>
    <property type="molecule type" value="Genomic_DNA"/>
</dbReference>
<evidence type="ECO:0000313" key="2">
    <source>
        <dbReference type="EMBL" id="RGM28286.1"/>
    </source>
</evidence>
<comment type="caution">
    <text evidence="2">The sequence shown here is derived from an EMBL/GenBank/DDBJ whole genome shotgun (WGS) entry which is preliminary data.</text>
</comment>
<dbReference type="InterPro" id="IPR010724">
    <property type="entry name" value="RepA_N"/>
</dbReference>
<evidence type="ECO:0000259" key="1">
    <source>
        <dbReference type="Pfam" id="PF06970"/>
    </source>
</evidence>
<reference evidence="2 3" key="1">
    <citation type="submission" date="2018-08" db="EMBL/GenBank/DDBJ databases">
        <title>A genome reference for cultivated species of the human gut microbiota.</title>
        <authorList>
            <person name="Zou Y."/>
            <person name="Xue W."/>
            <person name="Luo G."/>
        </authorList>
    </citation>
    <scope>NUCLEOTIDE SEQUENCE [LARGE SCALE GENOMIC DNA]</scope>
    <source>
        <strain evidence="2 3">OM08-17AT</strain>
    </source>
</reference>
<sequence length="466" mass="54857">MNKIYQTRVCHENDKKHLPFLKSYKFLYQDPNYQALPYQAKAMYTNIANKQMRVLKSASKSYYIDKEGKHFVIYPINELEKDLNLSNSSAKRYKRTLIEFGLITTTNNGKRIYVNQPQLTDKSLTYDNEQKLSYFHMPKFFETNSNYKNASLLARLVYTLQKDRFTLTLSNVNPKKSSQYLDERGRVFCIYANKELSKMLNVCEQSIIKAKKELLALGLLKQRKRAIKESNRLYLYTPFASEQLKTEEKSEDNQPKEKKKKYVLLPPEKNQWVKYEVRYGSNMKSSNTELNNNINIKAQYISENDSQHLEVEMLKEQNTYLKRELDKRIDEPINEQDAIKKQLLKKFPSYISTIINAYTTDVHQVKRVMRIICGAKKLYKAFYKVSYTLEDVEREIGAALIRVNNKHKYNNKTIADVGNYLFESIKQVFIDQHQEDFENNRVPFSPDIGLCGDFELVYPEEIKSVG</sequence>
<dbReference type="RefSeq" id="WP_117725941.1">
    <property type="nucleotide sequence ID" value="NZ_CABMFV010000009.1"/>
</dbReference>
<accession>A0A8B2ZKG3</accession>
<name>A0A8B2ZKG3_STAWA</name>